<dbReference type="OrthoDB" id="10252718at2759"/>
<evidence type="ECO:0000256" key="1">
    <source>
        <dbReference type="ARBA" id="ARBA00004173"/>
    </source>
</evidence>
<dbReference type="AlphaFoldDB" id="A0A5C3MFQ5"/>
<gene>
    <name evidence="9" type="ORF">BDQ12DRAFT_672617</name>
</gene>
<name>A0A5C3MFQ5_9AGAR</name>
<organism evidence="9 10">
    <name type="scientific">Crucibulum laeve</name>
    <dbReference type="NCBI Taxonomy" id="68775"/>
    <lineage>
        <taxon>Eukaryota</taxon>
        <taxon>Fungi</taxon>
        <taxon>Dikarya</taxon>
        <taxon>Basidiomycota</taxon>
        <taxon>Agaricomycotina</taxon>
        <taxon>Agaricomycetes</taxon>
        <taxon>Agaricomycetidae</taxon>
        <taxon>Agaricales</taxon>
        <taxon>Agaricineae</taxon>
        <taxon>Nidulariaceae</taxon>
        <taxon>Crucibulum</taxon>
    </lineage>
</organism>
<evidence type="ECO:0000256" key="6">
    <source>
        <dbReference type="ARBA" id="ARBA00033752"/>
    </source>
</evidence>
<proteinExistence type="inferred from homology"/>
<keyword evidence="4" id="KW-0496">Mitochondrion</keyword>
<protein>
    <recommendedName>
        <fullName evidence="7">Large ribosomal subunit protein mL54</fullName>
    </recommendedName>
</protein>
<comment type="subcellular location">
    <subcellularLocation>
        <location evidence="1">Mitochondrion</location>
    </subcellularLocation>
</comment>
<evidence type="ECO:0000313" key="9">
    <source>
        <dbReference type="EMBL" id="TFK44234.1"/>
    </source>
</evidence>
<evidence type="ECO:0000256" key="2">
    <source>
        <dbReference type="ARBA" id="ARBA00022946"/>
    </source>
</evidence>
<evidence type="ECO:0000313" key="10">
    <source>
        <dbReference type="Proteomes" id="UP000308652"/>
    </source>
</evidence>
<dbReference type="GO" id="GO:0005762">
    <property type="term" value="C:mitochondrial large ribosomal subunit"/>
    <property type="evidence" value="ECO:0007669"/>
    <property type="project" value="TreeGrafter"/>
</dbReference>
<keyword evidence="3 9" id="KW-0689">Ribosomal protein</keyword>
<dbReference type="InterPro" id="IPR013870">
    <property type="entry name" value="Ribosomal_mL54"/>
</dbReference>
<feature type="region of interest" description="Disordered" evidence="8">
    <location>
        <begin position="24"/>
        <end position="51"/>
    </location>
</feature>
<evidence type="ECO:0000256" key="5">
    <source>
        <dbReference type="ARBA" id="ARBA00023274"/>
    </source>
</evidence>
<comment type="similarity">
    <text evidence="6">Belongs to the mitochondrion-specific ribosomal protein mL54 family.</text>
</comment>
<evidence type="ECO:0000256" key="8">
    <source>
        <dbReference type="SAM" id="MobiDB-lite"/>
    </source>
</evidence>
<dbReference type="Pfam" id="PF08561">
    <property type="entry name" value="Ribosomal_L37"/>
    <property type="match status" value="1"/>
</dbReference>
<feature type="compositionally biased region" description="Low complexity" evidence="8">
    <location>
        <begin position="31"/>
        <end position="51"/>
    </location>
</feature>
<evidence type="ECO:0000256" key="4">
    <source>
        <dbReference type="ARBA" id="ARBA00023128"/>
    </source>
</evidence>
<dbReference type="STRING" id="68775.A0A5C3MFQ5"/>
<dbReference type="Proteomes" id="UP000308652">
    <property type="component" value="Unassembled WGS sequence"/>
</dbReference>
<evidence type="ECO:0000256" key="7">
    <source>
        <dbReference type="ARBA" id="ARBA00035179"/>
    </source>
</evidence>
<dbReference type="PANTHER" id="PTHR28595:SF1">
    <property type="entry name" value="LARGE RIBOSOMAL SUBUNIT PROTEIN ML54"/>
    <property type="match status" value="1"/>
</dbReference>
<accession>A0A5C3MFQ5</accession>
<reference evidence="9 10" key="1">
    <citation type="journal article" date="2019" name="Nat. Ecol. Evol.">
        <title>Megaphylogeny resolves global patterns of mushroom evolution.</title>
        <authorList>
            <person name="Varga T."/>
            <person name="Krizsan K."/>
            <person name="Foldi C."/>
            <person name="Dima B."/>
            <person name="Sanchez-Garcia M."/>
            <person name="Sanchez-Ramirez S."/>
            <person name="Szollosi G.J."/>
            <person name="Szarkandi J.G."/>
            <person name="Papp V."/>
            <person name="Albert L."/>
            <person name="Andreopoulos W."/>
            <person name="Angelini C."/>
            <person name="Antonin V."/>
            <person name="Barry K.W."/>
            <person name="Bougher N.L."/>
            <person name="Buchanan P."/>
            <person name="Buyck B."/>
            <person name="Bense V."/>
            <person name="Catcheside P."/>
            <person name="Chovatia M."/>
            <person name="Cooper J."/>
            <person name="Damon W."/>
            <person name="Desjardin D."/>
            <person name="Finy P."/>
            <person name="Geml J."/>
            <person name="Haridas S."/>
            <person name="Hughes K."/>
            <person name="Justo A."/>
            <person name="Karasinski D."/>
            <person name="Kautmanova I."/>
            <person name="Kiss B."/>
            <person name="Kocsube S."/>
            <person name="Kotiranta H."/>
            <person name="LaButti K.M."/>
            <person name="Lechner B.E."/>
            <person name="Liimatainen K."/>
            <person name="Lipzen A."/>
            <person name="Lukacs Z."/>
            <person name="Mihaltcheva S."/>
            <person name="Morgado L.N."/>
            <person name="Niskanen T."/>
            <person name="Noordeloos M.E."/>
            <person name="Ohm R.A."/>
            <person name="Ortiz-Santana B."/>
            <person name="Ovrebo C."/>
            <person name="Racz N."/>
            <person name="Riley R."/>
            <person name="Savchenko A."/>
            <person name="Shiryaev A."/>
            <person name="Soop K."/>
            <person name="Spirin V."/>
            <person name="Szebenyi C."/>
            <person name="Tomsovsky M."/>
            <person name="Tulloss R.E."/>
            <person name="Uehling J."/>
            <person name="Grigoriev I.V."/>
            <person name="Vagvolgyi C."/>
            <person name="Papp T."/>
            <person name="Martin F.M."/>
            <person name="Miettinen O."/>
            <person name="Hibbett D.S."/>
            <person name="Nagy L.G."/>
        </authorList>
    </citation>
    <scope>NUCLEOTIDE SEQUENCE [LARGE SCALE GENOMIC DNA]</scope>
    <source>
        <strain evidence="9 10">CBS 166.37</strain>
    </source>
</reference>
<dbReference type="GO" id="GO:0003735">
    <property type="term" value="F:structural constituent of ribosome"/>
    <property type="evidence" value="ECO:0007669"/>
    <property type="project" value="TreeGrafter"/>
</dbReference>
<keyword evidence="10" id="KW-1185">Reference proteome</keyword>
<keyword evidence="5" id="KW-0687">Ribonucleoprotein</keyword>
<dbReference type="PANTHER" id="PTHR28595">
    <property type="entry name" value="39S RIBOSOMAL PROTEIN L54, MITOCHONDRIAL"/>
    <property type="match status" value="1"/>
</dbReference>
<sequence>MSFLQVLRRSPATWRHTCLRYSSTSAPAADGATASGSSKKPAAPAAAATPLSSCPADTVLPGVNYLKGQGPVLAKPDEEYPEWLWTILKPKVYTDDGPGGKAERAQRRLENRQKIKDRNFMLTQ</sequence>
<keyword evidence="2" id="KW-0809">Transit peptide</keyword>
<dbReference type="EMBL" id="ML213590">
    <property type="protein sequence ID" value="TFK44234.1"/>
    <property type="molecule type" value="Genomic_DNA"/>
</dbReference>
<evidence type="ECO:0000256" key="3">
    <source>
        <dbReference type="ARBA" id="ARBA00022980"/>
    </source>
</evidence>